<evidence type="ECO:0000313" key="2">
    <source>
        <dbReference type="EMBL" id="CAJ1978623.1"/>
    </source>
</evidence>
<feature type="signal peptide" evidence="1">
    <location>
        <begin position="1"/>
        <end position="17"/>
    </location>
</feature>
<evidence type="ECO:0000256" key="1">
    <source>
        <dbReference type="SAM" id="SignalP"/>
    </source>
</evidence>
<reference evidence="2" key="1">
    <citation type="submission" date="2023-10" db="EMBL/GenBank/DDBJ databases">
        <authorList>
            <person name="Domelevo Entfellner J.-B."/>
        </authorList>
    </citation>
    <scope>NUCLEOTIDE SEQUENCE</scope>
</reference>
<keyword evidence="1" id="KW-0732">Signal</keyword>
<feature type="chain" id="PRO_5041644400" evidence="1">
    <location>
        <begin position="18"/>
        <end position="72"/>
    </location>
</feature>
<evidence type="ECO:0000313" key="3">
    <source>
        <dbReference type="Proteomes" id="UP001189624"/>
    </source>
</evidence>
<name>A0AA86W4U8_9FABA</name>
<sequence length="72" mass="7904">MKVLSSILFLLLVISIGIENEGALKGTEAKLCDVKLYDYCEADCFSDCPKKYGSKAIGMCSPASECICRWQC</sequence>
<gene>
    <name evidence="2" type="ORF">AYBTSS11_LOCUS30819</name>
</gene>
<proteinExistence type="predicted"/>
<accession>A0AA86W4U8</accession>
<dbReference type="AlphaFoldDB" id="A0AA86W4U8"/>
<protein>
    <submittedName>
        <fullName evidence="2">Uncharacterized protein</fullName>
    </submittedName>
</protein>
<organism evidence="2 3">
    <name type="scientific">Sphenostylis stenocarpa</name>
    <dbReference type="NCBI Taxonomy" id="92480"/>
    <lineage>
        <taxon>Eukaryota</taxon>
        <taxon>Viridiplantae</taxon>
        <taxon>Streptophyta</taxon>
        <taxon>Embryophyta</taxon>
        <taxon>Tracheophyta</taxon>
        <taxon>Spermatophyta</taxon>
        <taxon>Magnoliopsida</taxon>
        <taxon>eudicotyledons</taxon>
        <taxon>Gunneridae</taxon>
        <taxon>Pentapetalae</taxon>
        <taxon>rosids</taxon>
        <taxon>fabids</taxon>
        <taxon>Fabales</taxon>
        <taxon>Fabaceae</taxon>
        <taxon>Papilionoideae</taxon>
        <taxon>50 kb inversion clade</taxon>
        <taxon>NPAAA clade</taxon>
        <taxon>indigoferoid/millettioid clade</taxon>
        <taxon>Phaseoleae</taxon>
        <taxon>Sphenostylis</taxon>
    </lineage>
</organism>
<dbReference type="Proteomes" id="UP001189624">
    <property type="component" value="Chromosome 11"/>
</dbReference>
<keyword evidence="3" id="KW-1185">Reference proteome</keyword>
<dbReference type="EMBL" id="OY731408">
    <property type="protein sequence ID" value="CAJ1978623.1"/>
    <property type="molecule type" value="Genomic_DNA"/>
</dbReference>
<dbReference type="Gramene" id="rna-AYBTSS11_LOCUS30819">
    <property type="protein sequence ID" value="CAJ1978623.1"/>
    <property type="gene ID" value="gene-AYBTSS11_LOCUS30819"/>
</dbReference>